<evidence type="ECO:0000313" key="2">
    <source>
        <dbReference type="Proteomes" id="UP000324222"/>
    </source>
</evidence>
<protein>
    <submittedName>
        <fullName evidence="1">Uncharacterized protein</fullName>
    </submittedName>
</protein>
<name>A0A5B7F668_PORTR</name>
<accession>A0A5B7F668</accession>
<dbReference type="EMBL" id="VSRR010004573">
    <property type="protein sequence ID" value="MPC40084.1"/>
    <property type="molecule type" value="Genomic_DNA"/>
</dbReference>
<dbReference type="Proteomes" id="UP000324222">
    <property type="component" value="Unassembled WGS sequence"/>
</dbReference>
<dbReference type="AlphaFoldDB" id="A0A5B7F668"/>
<evidence type="ECO:0000313" key="1">
    <source>
        <dbReference type="EMBL" id="MPC40084.1"/>
    </source>
</evidence>
<reference evidence="1 2" key="1">
    <citation type="submission" date="2019-05" db="EMBL/GenBank/DDBJ databases">
        <title>Another draft genome of Portunus trituberculatus and its Hox gene families provides insights of decapod evolution.</title>
        <authorList>
            <person name="Jeong J.-H."/>
            <person name="Song I."/>
            <person name="Kim S."/>
            <person name="Choi T."/>
            <person name="Kim D."/>
            <person name="Ryu S."/>
            <person name="Kim W."/>
        </authorList>
    </citation>
    <scope>NUCLEOTIDE SEQUENCE [LARGE SCALE GENOMIC DNA]</scope>
    <source>
        <tissue evidence="1">Muscle</tissue>
    </source>
</reference>
<organism evidence="1 2">
    <name type="scientific">Portunus trituberculatus</name>
    <name type="common">Swimming crab</name>
    <name type="synonym">Neptunus trituberculatus</name>
    <dbReference type="NCBI Taxonomy" id="210409"/>
    <lineage>
        <taxon>Eukaryota</taxon>
        <taxon>Metazoa</taxon>
        <taxon>Ecdysozoa</taxon>
        <taxon>Arthropoda</taxon>
        <taxon>Crustacea</taxon>
        <taxon>Multicrustacea</taxon>
        <taxon>Malacostraca</taxon>
        <taxon>Eumalacostraca</taxon>
        <taxon>Eucarida</taxon>
        <taxon>Decapoda</taxon>
        <taxon>Pleocyemata</taxon>
        <taxon>Brachyura</taxon>
        <taxon>Eubrachyura</taxon>
        <taxon>Portunoidea</taxon>
        <taxon>Portunidae</taxon>
        <taxon>Portuninae</taxon>
        <taxon>Portunus</taxon>
    </lineage>
</organism>
<sequence length="83" mass="9525">MQLFIKDPKTDGHSLLRACPTKSRSPRVLSFRHTMYFRATVDRVKRVPTVLRPLILERFTSQALQGDMLPSGGFTVETKHLNQ</sequence>
<gene>
    <name evidence="1" type="ORF">E2C01_033637</name>
</gene>
<keyword evidence="2" id="KW-1185">Reference proteome</keyword>
<proteinExistence type="predicted"/>
<comment type="caution">
    <text evidence="1">The sequence shown here is derived from an EMBL/GenBank/DDBJ whole genome shotgun (WGS) entry which is preliminary data.</text>
</comment>